<reference evidence="1" key="1">
    <citation type="journal article" date="2019" name="MBio">
        <title>Virus Genomes from Deep Sea Sediments Expand the Ocean Megavirome and Support Independent Origins of Viral Gigantism.</title>
        <authorList>
            <person name="Backstrom D."/>
            <person name="Yutin N."/>
            <person name="Jorgensen S.L."/>
            <person name="Dharamshi J."/>
            <person name="Homa F."/>
            <person name="Zaremba-Niedwiedzka K."/>
            <person name="Spang A."/>
            <person name="Wolf Y.I."/>
            <person name="Koonin E.V."/>
            <person name="Ettema T.J."/>
        </authorList>
    </citation>
    <scope>NUCLEOTIDE SEQUENCE</scope>
</reference>
<dbReference type="EMBL" id="MK500590">
    <property type="protein sequence ID" value="QBK93098.1"/>
    <property type="molecule type" value="Genomic_DNA"/>
</dbReference>
<sequence length="251" mass="29608">MEQMDRILERMNLTRNDLNNLDPNLIQEMFLDLSVSEISILCRISKSFDAVCQRESLWQNKVWIDYGVDKKYGETWRETAKLLSEVNMINLNKKWINGETYKQILTKAWNKRKEGLKYLITLQVNAFYDVIPDRDLAVKLQYINLGPADEETIREVVKDNIYDIDREFTDDDFDRFLEIRSKEFSILFATLTVLAQSYPLLPSQSYRSYGIEIKSVFLSIIKLIDPIPYIMQFSVLSREDIEELNFGLDEI</sequence>
<name>A0A481ZAZ1_9VIRU</name>
<dbReference type="InterPro" id="IPR036047">
    <property type="entry name" value="F-box-like_dom_sf"/>
</dbReference>
<organism evidence="1">
    <name type="scientific">Pithovirus LCPAC403</name>
    <dbReference type="NCBI Taxonomy" id="2506596"/>
    <lineage>
        <taxon>Viruses</taxon>
        <taxon>Pithoviruses</taxon>
    </lineage>
</organism>
<evidence type="ECO:0008006" key="2">
    <source>
        <dbReference type="Google" id="ProtNLM"/>
    </source>
</evidence>
<protein>
    <recommendedName>
        <fullName evidence="2">F-box-like family protein</fullName>
    </recommendedName>
</protein>
<accession>A0A481ZAZ1</accession>
<gene>
    <name evidence="1" type="ORF">LCPAC403_02320</name>
</gene>
<proteinExistence type="predicted"/>
<dbReference type="SUPFAM" id="SSF81383">
    <property type="entry name" value="F-box domain"/>
    <property type="match status" value="1"/>
</dbReference>
<evidence type="ECO:0000313" key="1">
    <source>
        <dbReference type="EMBL" id="QBK93098.1"/>
    </source>
</evidence>